<dbReference type="PROSITE" id="PS50261">
    <property type="entry name" value="G_PROTEIN_RECEP_F2_4"/>
    <property type="match status" value="1"/>
</dbReference>
<evidence type="ECO:0000313" key="9">
    <source>
        <dbReference type="EMBL" id="JAP38976.1"/>
    </source>
</evidence>
<dbReference type="GO" id="GO:0004930">
    <property type="term" value="F:G protein-coupled receptor activity"/>
    <property type="evidence" value="ECO:0007669"/>
    <property type="project" value="InterPro"/>
</dbReference>
<accession>A0A0X3NVQ3</accession>
<keyword evidence="4 6" id="KW-0472">Membrane</keyword>
<dbReference type="Gene3D" id="1.20.1070.10">
    <property type="entry name" value="Rhodopsin 7-helix transmembrane proteins"/>
    <property type="match status" value="1"/>
</dbReference>
<dbReference type="Pfam" id="PF00002">
    <property type="entry name" value="7tm_2"/>
    <property type="match status" value="1"/>
</dbReference>
<sequence length="1014" mass="112184">MQFATFAFYLLLLGNVGFTENAASSQRELVADFSGPKYLRWSNSPIALACPLQLPNRKIWYSSATVYSIFFGCPEQSSELFILPVFPDVGSITAVAENNTHTAYCTFSLLGELIEARGILTVGRSDEAFFVQIFAERDTLLLISTTICKTGKVRNGSCSSLDADGSPYTGVQVNQRFEDRYDVRYQVTAVEGEKHRCMVSIDGMSYFVDVRIRVDLNECEVAAAESVQICQAECHNLFPGYRCANNSYSIPCAVISREGWTCLPDSRRLYPPLEIEHLTGSSECETAANTGQPICLAGIHDCVDSPDGPFCHSEETAAKTPGITANKSPNPDMQLLLRKVATDKNLTYLLSSSTPILYNDADKWIEALGNVSVQVGNKSTSSLFEFHDEVSPENLLQSIDLLLNLHTQEERFEPERNQDKPEVEDASDARKNATAEPLSVSAIVRSALALFDLYSTLSSPNASGSTPSEKLPGEFSVSRHGLELRRIQAQQGDALNESHPVVLQESSNHSDLPATALVMTIPSAKLRPYLPEPAAEAVARGADATSLQSLSELESDLYLIRSSSRDTMVRLKLAASKERQEDVVCRLWDVVSSNGSFPRDACETRWYGGREYVCECLPPHTGTFAVGLVFIINSGNLKNLKKYGLAISVVNYVCSGITIVALSFFLFFTRFVGVFRLDQFHIALCLLLSTIIALFVPHVSEKSVFLCTSVAIFVNFFPLCAFAWKFICGLTALLMVVAPYSRFSDLISLRAFYIPASIFAYLFPALIVGFWFGFARQFTSGLGLCIGPDVLGSRWPLLAPITAVVFFNFIVLITVGAVILRSYLATRHTRFTKSTNLLVLIQLMLTLGMPYMLIYVQIISPVIMILILPVGIAVTALFMFLLVAVIDDDNRRLLVVFLQSLRSRKYDPNSENMKNTVVSETITSVDQQMSHNHHFFARSRNHFLRPLPPSMMDDSSNVLVHNSDVYTDGDRPPILVPLEVPSPHRMAMQWDTADCHQPPATSTAALVLPANEKY</sequence>
<dbReference type="InterPro" id="IPR000832">
    <property type="entry name" value="GPCR_2_secretin-like"/>
</dbReference>
<evidence type="ECO:0000256" key="1">
    <source>
        <dbReference type="ARBA" id="ARBA00004141"/>
    </source>
</evidence>
<feature type="compositionally biased region" description="Basic and acidic residues" evidence="5">
    <location>
        <begin position="410"/>
        <end position="433"/>
    </location>
</feature>
<protein>
    <recommendedName>
        <fullName evidence="8">G-protein coupled receptors family 2 profile 2 domain-containing protein</fullName>
    </recommendedName>
</protein>
<feature type="transmembrane region" description="Helical" evidence="6">
    <location>
        <begin position="643"/>
        <end position="668"/>
    </location>
</feature>
<feature type="transmembrane region" description="Helical" evidence="6">
    <location>
        <begin position="752"/>
        <end position="774"/>
    </location>
</feature>
<comment type="subcellular location">
    <subcellularLocation>
        <location evidence="1">Membrane</location>
        <topology evidence="1">Multi-pass membrane protein</topology>
    </subcellularLocation>
</comment>
<dbReference type="InterPro" id="IPR017981">
    <property type="entry name" value="GPCR_2-like_7TM"/>
</dbReference>
<dbReference type="GO" id="GO:0007166">
    <property type="term" value="P:cell surface receptor signaling pathway"/>
    <property type="evidence" value="ECO:0007669"/>
    <property type="project" value="InterPro"/>
</dbReference>
<evidence type="ECO:0000259" key="8">
    <source>
        <dbReference type="PROSITE" id="PS50261"/>
    </source>
</evidence>
<keyword evidence="7" id="KW-0732">Signal</keyword>
<evidence type="ECO:0000256" key="3">
    <source>
        <dbReference type="ARBA" id="ARBA00022989"/>
    </source>
</evidence>
<feature type="transmembrane region" description="Helical" evidence="6">
    <location>
        <begin position="797"/>
        <end position="824"/>
    </location>
</feature>
<feature type="transmembrane region" description="Helical" evidence="6">
    <location>
        <begin position="680"/>
        <end position="700"/>
    </location>
</feature>
<feature type="region of interest" description="Disordered" evidence="5">
    <location>
        <begin position="410"/>
        <end position="434"/>
    </location>
</feature>
<dbReference type="PANTHER" id="PTHR12011">
    <property type="entry name" value="ADHESION G-PROTEIN COUPLED RECEPTOR"/>
    <property type="match status" value="1"/>
</dbReference>
<feature type="domain" description="G-protein coupled receptors family 2 profile 2" evidence="8">
    <location>
        <begin position="647"/>
        <end position="887"/>
    </location>
</feature>
<feature type="transmembrane region" description="Helical" evidence="6">
    <location>
        <begin position="862"/>
        <end position="886"/>
    </location>
</feature>
<dbReference type="AlphaFoldDB" id="A0A0X3NVQ3"/>
<reference evidence="9" key="1">
    <citation type="submission" date="2016-01" db="EMBL/GenBank/DDBJ databases">
        <title>Reference transcriptome for the parasite Schistocephalus solidus: insights into the molecular evolution of parasitism.</title>
        <authorList>
            <person name="Hebert F.O."/>
            <person name="Grambauer S."/>
            <person name="Barber I."/>
            <person name="Landry C.R."/>
            <person name="Aubin-Horth N."/>
        </authorList>
    </citation>
    <scope>NUCLEOTIDE SEQUENCE</scope>
</reference>
<dbReference type="EMBL" id="GEEE01024249">
    <property type="protein sequence ID" value="JAP38976.1"/>
    <property type="molecule type" value="Transcribed_RNA"/>
</dbReference>
<evidence type="ECO:0000256" key="7">
    <source>
        <dbReference type="SAM" id="SignalP"/>
    </source>
</evidence>
<dbReference type="PANTHER" id="PTHR12011:SF347">
    <property type="entry name" value="FI21270P1-RELATED"/>
    <property type="match status" value="1"/>
</dbReference>
<evidence type="ECO:0000256" key="6">
    <source>
        <dbReference type="SAM" id="Phobius"/>
    </source>
</evidence>
<feature type="chain" id="PRO_5007050769" description="G-protein coupled receptors family 2 profile 2 domain-containing protein" evidence="7">
    <location>
        <begin position="20"/>
        <end position="1014"/>
    </location>
</feature>
<gene>
    <name evidence="9" type="ORF">TR141117</name>
</gene>
<proteinExistence type="predicted"/>
<feature type="transmembrane region" description="Helical" evidence="6">
    <location>
        <begin position="836"/>
        <end position="856"/>
    </location>
</feature>
<evidence type="ECO:0000256" key="2">
    <source>
        <dbReference type="ARBA" id="ARBA00022692"/>
    </source>
</evidence>
<name>A0A0X3NVQ3_SCHSO</name>
<dbReference type="GO" id="GO:0005886">
    <property type="term" value="C:plasma membrane"/>
    <property type="evidence" value="ECO:0007669"/>
    <property type="project" value="TreeGrafter"/>
</dbReference>
<evidence type="ECO:0000256" key="4">
    <source>
        <dbReference type="ARBA" id="ARBA00023136"/>
    </source>
</evidence>
<organism evidence="9">
    <name type="scientific">Schistocephalus solidus</name>
    <name type="common">Tapeworm</name>
    <dbReference type="NCBI Taxonomy" id="70667"/>
    <lineage>
        <taxon>Eukaryota</taxon>
        <taxon>Metazoa</taxon>
        <taxon>Spiralia</taxon>
        <taxon>Lophotrochozoa</taxon>
        <taxon>Platyhelminthes</taxon>
        <taxon>Cestoda</taxon>
        <taxon>Eucestoda</taxon>
        <taxon>Diphyllobothriidea</taxon>
        <taxon>Diphyllobothriidae</taxon>
        <taxon>Schistocephalus</taxon>
    </lineage>
</organism>
<keyword evidence="2 6" id="KW-0812">Transmembrane</keyword>
<evidence type="ECO:0000256" key="5">
    <source>
        <dbReference type="SAM" id="MobiDB-lite"/>
    </source>
</evidence>
<feature type="transmembrane region" description="Helical" evidence="6">
    <location>
        <begin position="712"/>
        <end position="740"/>
    </location>
</feature>
<feature type="signal peptide" evidence="7">
    <location>
        <begin position="1"/>
        <end position="19"/>
    </location>
</feature>
<keyword evidence="3 6" id="KW-1133">Transmembrane helix</keyword>